<comment type="caution">
    <text evidence="1">The sequence shown here is derived from an EMBL/GenBank/DDBJ whole genome shotgun (WGS) entry which is preliminary data.</text>
</comment>
<organism evidence="1 2">
    <name type="scientific">Kickxella alabastrina</name>
    <dbReference type="NCBI Taxonomy" id="61397"/>
    <lineage>
        <taxon>Eukaryota</taxon>
        <taxon>Fungi</taxon>
        <taxon>Fungi incertae sedis</taxon>
        <taxon>Zoopagomycota</taxon>
        <taxon>Kickxellomycotina</taxon>
        <taxon>Kickxellomycetes</taxon>
        <taxon>Kickxellales</taxon>
        <taxon>Kickxellaceae</taxon>
        <taxon>Kickxella</taxon>
    </lineage>
</organism>
<accession>A0ACC1I2K6</accession>
<keyword evidence="2" id="KW-1185">Reference proteome</keyword>
<evidence type="ECO:0000313" key="1">
    <source>
        <dbReference type="EMBL" id="KAJ1885814.1"/>
    </source>
</evidence>
<gene>
    <name evidence="1" type="primary">ALO1_2</name>
    <name evidence="1" type="ORF">LPJ66_009942</name>
</gene>
<sequence>MDFSPSESALIDRLRCGPANFEFTNWAKTFRSRPRFFLSPETETEIIQLIHLANRHQLTIKPIGSGHSPSDLACTNSMMLDMSKMKRILSHDPYACTITVESGIRLHELHQVLKQRQMALSSVGAISDQSIAGAIATATHGTGMQFGDLSSMITHLVIIDGLGVRHQCSKAVEGDLFDAARCSLGALGVITQVTLQCEPMFTLHAVQVPDTLDHVLDDLPAVLQSAEHVRFWWFPHTDHTVVWRANRS</sequence>
<proteinExistence type="predicted"/>
<name>A0ACC1I2K6_9FUNG</name>
<protein>
    <submittedName>
        <fullName evidence="1">D-arabinono-1,4-lactone oxidase</fullName>
    </submittedName>
</protein>
<evidence type="ECO:0000313" key="2">
    <source>
        <dbReference type="Proteomes" id="UP001150581"/>
    </source>
</evidence>
<feature type="non-terminal residue" evidence="1">
    <location>
        <position position="248"/>
    </location>
</feature>
<dbReference type="EMBL" id="JANBPG010002428">
    <property type="protein sequence ID" value="KAJ1885814.1"/>
    <property type="molecule type" value="Genomic_DNA"/>
</dbReference>
<dbReference type="Proteomes" id="UP001150581">
    <property type="component" value="Unassembled WGS sequence"/>
</dbReference>
<reference evidence="1" key="1">
    <citation type="submission" date="2022-07" db="EMBL/GenBank/DDBJ databases">
        <title>Phylogenomic reconstructions and comparative analyses of Kickxellomycotina fungi.</title>
        <authorList>
            <person name="Reynolds N.K."/>
            <person name="Stajich J.E."/>
            <person name="Barry K."/>
            <person name="Grigoriev I.V."/>
            <person name="Crous P."/>
            <person name="Smith M.E."/>
        </authorList>
    </citation>
    <scope>NUCLEOTIDE SEQUENCE</scope>
    <source>
        <strain evidence="1">Benny 63K</strain>
    </source>
</reference>